<dbReference type="PROSITE" id="PS51294">
    <property type="entry name" value="HTH_MYB"/>
    <property type="match status" value="2"/>
</dbReference>
<feature type="compositionally biased region" description="Low complexity" evidence="7">
    <location>
        <begin position="155"/>
        <end position="189"/>
    </location>
</feature>
<dbReference type="InParanoid" id="A0A6P4AKL4"/>
<dbReference type="Proteomes" id="UP001652623">
    <property type="component" value="Chromosome 12"/>
</dbReference>
<evidence type="ECO:0000256" key="2">
    <source>
        <dbReference type="ARBA" id="ARBA00022737"/>
    </source>
</evidence>
<dbReference type="PANTHER" id="PTHR45675:SF30">
    <property type="entry name" value="TRANSCRIPTION FACTOR MYB62"/>
    <property type="match status" value="1"/>
</dbReference>
<evidence type="ECO:0000256" key="6">
    <source>
        <dbReference type="ARBA" id="ARBA00023242"/>
    </source>
</evidence>
<feature type="domain" description="Myb-like" evidence="8">
    <location>
        <begin position="69"/>
        <end position="119"/>
    </location>
</feature>
<dbReference type="KEGG" id="zju:107429464"/>
<keyword evidence="5" id="KW-0804">Transcription</keyword>
<dbReference type="GeneID" id="107429464"/>
<dbReference type="PROSITE" id="PS50090">
    <property type="entry name" value="MYB_LIKE"/>
    <property type="match status" value="2"/>
</dbReference>
<dbReference type="PANTHER" id="PTHR45675">
    <property type="entry name" value="MYB TRANSCRIPTION FACTOR-RELATED-RELATED"/>
    <property type="match status" value="1"/>
</dbReference>
<dbReference type="InterPro" id="IPR001005">
    <property type="entry name" value="SANT/Myb"/>
</dbReference>
<dbReference type="SMART" id="SM00717">
    <property type="entry name" value="SANT"/>
    <property type="match status" value="2"/>
</dbReference>
<dbReference type="InterPro" id="IPR044676">
    <property type="entry name" value="EOBI/EOBII-like_plant"/>
</dbReference>
<organism evidence="10 11">
    <name type="scientific">Ziziphus jujuba</name>
    <name type="common">Chinese jujube</name>
    <name type="synonym">Ziziphus sativa</name>
    <dbReference type="NCBI Taxonomy" id="326968"/>
    <lineage>
        <taxon>Eukaryota</taxon>
        <taxon>Viridiplantae</taxon>
        <taxon>Streptophyta</taxon>
        <taxon>Embryophyta</taxon>
        <taxon>Tracheophyta</taxon>
        <taxon>Spermatophyta</taxon>
        <taxon>Magnoliopsida</taxon>
        <taxon>eudicotyledons</taxon>
        <taxon>Gunneridae</taxon>
        <taxon>Pentapetalae</taxon>
        <taxon>rosids</taxon>
        <taxon>fabids</taxon>
        <taxon>Rosales</taxon>
        <taxon>Rhamnaceae</taxon>
        <taxon>Paliureae</taxon>
        <taxon>Ziziphus</taxon>
    </lineage>
</organism>
<name>A0A6P4AKL4_ZIZJJ</name>
<dbReference type="FunFam" id="1.10.10.60:FF:000107">
    <property type="entry name" value="MYB transcription factor"/>
    <property type="match status" value="1"/>
</dbReference>
<dbReference type="AlphaFoldDB" id="A0A6P4AKL4"/>
<gene>
    <name evidence="11" type="primary">LOC107429464</name>
</gene>
<dbReference type="SMR" id="A0A6P4AKL4"/>
<dbReference type="FunFam" id="1.10.10.60:FF:000011">
    <property type="entry name" value="Myb transcription factor"/>
    <property type="match status" value="1"/>
</dbReference>
<dbReference type="GO" id="GO:0043565">
    <property type="term" value="F:sequence-specific DNA binding"/>
    <property type="evidence" value="ECO:0007669"/>
    <property type="project" value="InterPro"/>
</dbReference>
<dbReference type="CDD" id="cd00167">
    <property type="entry name" value="SANT"/>
    <property type="match status" value="2"/>
</dbReference>
<dbReference type="Pfam" id="PF00249">
    <property type="entry name" value="Myb_DNA-binding"/>
    <property type="match status" value="2"/>
</dbReference>
<feature type="domain" description="HTH myb-type" evidence="9">
    <location>
        <begin position="16"/>
        <end position="68"/>
    </location>
</feature>
<dbReference type="SUPFAM" id="SSF46689">
    <property type="entry name" value="Homeodomain-like"/>
    <property type="match status" value="1"/>
</dbReference>
<protein>
    <submittedName>
        <fullName evidence="11">Transcription factor MYB62</fullName>
    </submittedName>
</protein>
<keyword evidence="3" id="KW-0805">Transcription regulation</keyword>
<evidence type="ECO:0000259" key="8">
    <source>
        <dbReference type="PROSITE" id="PS50090"/>
    </source>
</evidence>
<dbReference type="InterPro" id="IPR009057">
    <property type="entry name" value="Homeodomain-like_sf"/>
</dbReference>
<evidence type="ECO:0000313" key="11">
    <source>
        <dbReference type="RefSeq" id="XP_015895640.1"/>
    </source>
</evidence>
<feature type="region of interest" description="Disordered" evidence="7">
    <location>
        <begin position="154"/>
        <end position="189"/>
    </location>
</feature>
<dbReference type="Gene3D" id="1.10.10.60">
    <property type="entry name" value="Homeodomain-like"/>
    <property type="match status" value="2"/>
</dbReference>
<keyword evidence="6" id="KW-0539">Nucleus</keyword>
<keyword evidence="4" id="KW-0238">DNA-binding</keyword>
<sequence>MPTIRKRVCNPINEEEIELRRGPWTLEEDTLLIHYIASHGEGHWNMLAKYAGLKRTGKSCRLRWLNYLKPDIKRGNLTPQEQLLILELHSKWGNRWSKIAQHLPGRTDNEIKNYWRTRVQKQARQLNIESNSKTFLDAVRYFWMPRLIQKMEQTSSSSSSSPLINTHNSSSAPSPLPNSNKIASSSLPSSCPLPSKLTNTANHSNGYLSSITNPPCVFPSDSIIPHLPQLPQYPTSPPDHEFGKTAYNTNSIQNNSRFAISSSYDMEGGLNLVENNSGTEAFDISQFDTQMAASDWVLDNMADTLWNMEEI</sequence>
<evidence type="ECO:0000256" key="7">
    <source>
        <dbReference type="SAM" id="MobiDB-lite"/>
    </source>
</evidence>
<evidence type="ECO:0000259" key="9">
    <source>
        <dbReference type="PROSITE" id="PS51294"/>
    </source>
</evidence>
<evidence type="ECO:0000256" key="1">
    <source>
        <dbReference type="ARBA" id="ARBA00004123"/>
    </source>
</evidence>
<evidence type="ECO:0000313" key="10">
    <source>
        <dbReference type="Proteomes" id="UP001652623"/>
    </source>
</evidence>
<evidence type="ECO:0000256" key="5">
    <source>
        <dbReference type="ARBA" id="ARBA00023163"/>
    </source>
</evidence>
<accession>A0A6P4AKL4</accession>
<comment type="subcellular location">
    <subcellularLocation>
        <location evidence="1">Nucleus</location>
    </subcellularLocation>
</comment>
<proteinExistence type="predicted"/>
<evidence type="ECO:0000256" key="4">
    <source>
        <dbReference type="ARBA" id="ARBA00023125"/>
    </source>
</evidence>
<dbReference type="RefSeq" id="XP_015895640.1">
    <property type="nucleotide sequence ID" value="XM_016040154.4"/>
</dbReference>
<keyword evidence="10" id="KW-1185">Reference proteome</keyword>
<evidence type="ECO:0000256" key="3">
    <source>
        <dbReference type="ARBA" id="ARBA00023015"/>
    </source>
</evidence>
<reference evidence="11" key="1">
    <citation type="submission" date="2025-08" db="UniProtKB">
        <authorList>
            <consortium name="RefSeq"/>
        </authorList>
    </citation>
    <scope>IDENTIFICATION</scope>
    <source>
        <tissue evidence="11">Seedling</tissue>
    </source>
</reference>
<keyword evidence="2" id="KW-0677">Repeat</keyword>
<dbReference type="GO" id="GO:0005634">
    <property type="term" value="C:nucleus"/>
    <property type="evidence" value="ECO:0007669"/>
    <property type="project" value="UniProtKB-SubCell"/>
</dbReference>
<dbReference type="GO" id="GO:0003700">
    <property type="term" value="F:DNA-binding transcription factor activity"/>
    <property type="evidence" value="ECO:0007669"/>
    <property type="project" value="InterPro"/>
</dbReference>
<feature type="domain" description="Myb-like" evidence="8">
    <location>
        <begin position="16"/>
        <end position="68"/>
    </location>
</feature>
<feature type="domain" description="HTH myb-type" evidence="9">
    <location>
        <begin position="69"/>
        <end position="123"/>
    </location>
</feature>
<dbReference type="InterPro" id="IPR017930">
    <property type="entry name" value="Myb_dom"/>
</dbReference>